<feature type="region of interest" description="Disordered" evidence="1">
    <location>
        <begin position="158"/>
        <end position="179"/>
    </location>
</feature>
<dbReference type="Pfam" id="PF09481">
    <property type="entry name" value="CRISPR_Cse1"/>
    <property type="match status" value="1"/>
</dbReference>
<reference evidence="2 3" key="1">
    <citation type="submission" date="2024-09" db="EMBL/GenBank/DDBJ databases">
        <authorList>
            <person name="Sun Q."/>
            <person name="Mori K."/>
        </authorList>
    </citation>
    <scope>NUCLEOTIDE SEQUENCE [LARGE SCALE GENOMIC DNA]</scope>
    <source>
        <strain evidence="2 3">CICC 10874</strain>
    </source>
</reference>
<protein>
    <submittedName>
        <fullName evidence="2">Type I-E CRISPR-associated protein Cse1/CasA</fullName>
    </submittedName>
</protein>
<evidence type="ECO:0000256" key="1">
    <source>
        <dbReference type="SAM" id="MobiDB-lite"/>
    </source>
</evidence>
<sequence>MNATFNLVDRPWLDALDGNGRPRRISLLDAFTDPSLSRLAMRTRTAEPPAYLLLVSIAMDAMRPDRDDPPLELDIDVITSYLGRMHDRFDLFHPEHPFGQAAWLGTIDKAAKVPYQLIREFHTAPEKEQYLGHYTPQTMTGLPSADAAQHLLHHIATFPGGTTSTGDPSERNGRSAKAAPMRGKIIHIPHGRTLRETILLSMPDAAILGRPAWHAEGPDGMLGLLTATVAAVFLRSEDGGATVSHASIGNAYSRERDGERYPGGKGYPESPFLGYDEDNEGGPVYAPDGNDGAFDLWRKIPKLAKARVPIAASARERSAHLGLPRPAVRLYAMNGVGKTSATSVSEDQIPLVPPELRLAAAEQLTTLDTAITKIGEHLAIRTGAHRHSDTTKPQKNHSAQHRFIRQMEPIMRAVLMDAISDPDQGVLSTDRAKAVRTAAIDIYVTATPGWDPMRAAEGQRRILQIITRFLPMLSTKTTTEKETR</sequence>
<evidence type="ECO:0000313" key="2">
    <source>
        <dbReference type="EMBL" id="MFC0673460.1"/>
    </source>
</evidence>
<feature type="region of interest" description="Disordered" evidence="1">
    <location>
        <begin position="254"/>
        <end position="284"/>
    </location>
</feature>
<gene>
    <name evidence="2" type="ORF">ACFFF6_05775</name>
</gene>
<evidence type="ECO:0000313" key="3">
    <source>
        <dbReference type="Proteomes" id="UP001589793"/>
    </source>
</evidence>
<proteinExistence type="predicted"/>
<dbReference type="EMBL" id="JBHLSV010000005">
    <property type="protein sequence ID" value="MFC0673460.1"/>
    <property type="molecule type" value="Genomic_DNA"/>
</dbReference>
<dbReference type="RefSeq" id="WP_376979044.1">
    <property type="nucleotide sequence ID" value="NZ_JBHLSV010000005.1"/>
</dbReference>
<name>A0ABV6R8Z7_9MICO</name>
<keyword evidence="3" id="KW-1185">Reference proteome</keyword>
<dbReference type="Proteomes" id="UP001589793">
    <property type="component" value="Unassembled WGS sequence"/>
</dbReference>
<dbReference type="InterPro" id="IPR013381">
    <property type="entry name" value="CRISPR-assoc_prot_Cse1"/>
</dbReference>
<comment type="caution">
    <text evidence="2">The sequence shown here is derived from an EMBL/GenBank/DDBJ whole genome shotgun (WGS) entry which is preliminary data.</text>
</comment>
<accession>A0ABV6R8Z7</accession>
<organism evidence="2 3">
    <name type="scientific">Brachybacterium hainanense</name>
    <dbReference type="NCBI Taxonomy" id="1541174"/>
    <lineage>
        <taxon>Bacteria</taxon>
        <taxon>Bacillati</taxon>
        <taxon>Actinomycetota</taxon>
        <taxon>Actinomycetes</taxon>
        <taxon>Micrococcales</taxon>
        <taxon>Dermabacteraceae</taxon>
        <taxon>Brachybacterium</taxon>
    </lineage>
</organism>